<evidence type="ECO:0000313" key="3">
    <source>
        <dbReference type="EMBL" id="MBW4561019.1"/>
    </source>
</evidence>
<protein>
    <submittedName>
        <fullName evidence="3">Uncharacterized protein</fullName>
    </submittedName>
</protein>
<organism evidence="3 4">
    <name type="scientific">Mojavia pulchra JT2-VF2</name>
    <dbReference type="NCBI Taxonomy" id="287848"/>
    <lineage>
        <taxon>Bacteria</taxon>
        <taxon>Bacillati</taxon>
        <taxon>Cyanobacteriota</taxon>
        <taxon>Cyanophyceae</taxon>
        <taxon>Nostocales</taxon>
        <taxon>Nostocaceae</taxon>
    </lineage>
</organism>
<reference evidence="3" key="1">
    <citation type="submission" date="2021-05" db="EMBL/GenBank/DDBJ databases">
        <authorList>
            <person name="Pietrasiak N."/>
            <person name="Ward R."/>
            <person name="Stajich J.E."/>
            <person name="Kurbessoian T."/>
        </authorList>
    </citation>
    <scope>NUCLEOTIDE SEQUENCE</scope>
    <source>
        <strain evidence="3">JT2-VF2</strain>
    </source>
</reference>
<evidence type="ECO:0000256" key="2">
    <source>
        <dbReference type="SAM" id="Phobius"/>
    </source>
</evidence>
<accession>A0A951UF21</accession>
<keyword evidence="2" id="KW-1133">Transmembrane helix</keyword>
<gene>
    <name evidence="3" type="ORF">KME32_07630</name>
</gene>
<proteinExistence type="predicted"/>
<dbReference type="EMBL" id="JAHHHN010000003">
    <property type="protein sequence ID" value="MBW4561019.1"/>
    <property type="molecule type" value="Genomic_DNA"/>
</dbReference>
<keyword evidence="2" id="KW-0812">Transmembrane</keyword>
<evidence type="ECO:0000256" key="1">
    <source>
        <dbReference type="SAM" id="MobiDB-lite"/>
    </source>
</evidence>
<reference evidence="3" key="2">
    <citation type="journal article" date="2022" name="Microbiol. Resour. Announc.">
        <title>Metagenome Sequencing to Explore Phylogenomics of Terrestrial Cyanobacteria.</title>
        <authorList>
            <person name="Ward R.D."/>
            <person name="Stajich J.E."/>
            <person name="Johansen J.R."/>
            <person name="Huntemann M."/>
            <person name="Clum A."/>
            <person name="Foster B."/>
            <person name="Foster B."/>
            <person name="Roux S."/>
            <person name="Palaniappan K."/>
            <person name="Varghese N."/>
            <person name="Mukherjee S."/>
            <person name="Reddy T.B.K."/>
            <person name="Daum C."/>
            <person name="Copeland A."/>
            <person name="Chen I.A."/>
            <person name="Ivanova N.N."/>
            <person name="Kyrpides N.C."/>
            <person name="Shapiro N."/>
            <person name="Eloe-Fadrosh E.A."/>
            <person name="Pietrasiak N."/>
        </authorList>
    </citation>
    <scope>NUCLEOTIDE SEQUENCE</scope>
    <source>
        <strain evidence="3">JT2-VF2</strain>
    </source>
</reference>
<feature type="region of interest" description="Disordered" evidence="1">
    <location>
        <begin position="1"/>
        <end position="25"/>
    </location>
</feature>
<evidence type="ECO:0000313" key="4">
    <source>
        <dbReference type="Proteomes" id="UP000715781"/>
    </source>
</evidence>
<sequence>MTTEKATNPKNVSTTSQQRESKQELNQKTSVQFSLSIALGIITILLLAATSYYGLIRF</sequence>
<feature type="transmembrane region" description="Helical" evidence="2">
    <location>
        <begin position="33"/>
        <end position="55"/>
    </location>
</feature>
<keyword evidence="2" id="KW-0472">Membrane</keyword>
<comment type="caution">
    <text evidence="3">The sequence shown here is derived from an EMBL/GenBank/DDBJ whole genome shotgun (WGS) entry which is preliminary data.</text>
</comment>
<feature type="compositionally biased region" description="Polar residues" evidence="1">
    <location>
        <begin position="1"/>
        <end position="18"/>
    </location>
</feature>
<name>A0A951UF21_9NOST</name>
<dbReference type="Proteomes" id="UP000715781">
    <property type="component" value="Unassembled WGS sequence"/>
</dbReference>
<dbReference type="AlphaFoldDB" id="A0A951UF21"/>